<proteinExistence type="predicted"/>
<protein>
    <submittedName>
        <fullName evidence="3">Uncharacterized protein</fullName>
    </submittedName>
</protein>
<dbReference type="EMBL" id="HACM01001829">
    <property type="protein sequence ID" value="CRZ02271.1"/>
    <property type="molecule type" value="Transcribed_RNA"/>
</dbReference>
<feature type="chain" id="PRO_5005222685" evidence="2">
    <location>
        <begin position="30"/>
        <end position="102"/>
    </location>
</feature>
<keyword evidence="2" id="KW-0732">Signal</keyword>
<feature type="compositionally biased region" description="Low complexity" evidence="1">
    <location>
        <begin position="54"/>
        <end position="65"/>
    </location>
</feature>
<evidence type="ECO:0000256" key="2">
    <source>
        <dbReference type="SAM" id="SignalP"/>
    </source>
</evidence>
<feature type="non-terminal residue" evidence="3">
    <location>
        <position position="102"/>
    </location>
</feature>
<name>A0A0H5QLP0_9EUKA</name>
<evidence type="ECO:0000313" key="3">
    <source>
        <dbReference type="EMBL" id="CRZ02271.1"/>
    </source>
</evidence>
<evidence type="ECO:0000256" key="1">
    <source>
        <dbReference type="SAM" id="MobiDB-lite"/>
    </source>
</evidence>
<sequence length="102" mass="10737">PIPKSLPNMSPTAQAVMFVVALIVVVAHAQVVNVTNTTSSSAPPHNGTMHRPPQKSTTSSSPSKSGVPLQSCVAIDIRVTDEYCSANCNHDPPFCEPNRSPS</sequence>
<feature type="signal peptide" evidence="2">
    <location>
        <begin position="1"/>
        <end position="29"/>
    </location>
</feature>
<organism evidence="3">
    <name type="scientific">Spongospora subterranea</name>
    <dbReference type="NCBI Taxonomy" id="70186"/>
    <lineage>
        <taxon>Eukaryota</taxon>
        <taxon>Sar</taxon>
        <taxon>Rhizaria</taxon>
        <taxon>Endomyxa</taxon>
        <taxon>Phytomyxea</taxon>
        <taxon>Plasmodiophorida</taxon>
        <taxon>Plasmodiophoridae</taxon>
        <taxon>Spongospora</taxon>
    </lineage>
</organism>
<accession>A0A0H5QLP0</accession>
<feature type="region of interest" description="Disordered" evidence="1">
    <location>
        <begin position="36"/>
        <end position="68"/>
    </location>
</feature>
<reference evidence="3" key="1">
    <citation type="submission" date="2015-04" db="EMBL/GenBank/DDBJ databases">
        <title>The genome sequence of the plant pathogenic Rhizarian Plasmodiophora brassicae reveals insights in its biotrophic life cycle and the origin of chitin synthesis.</title>
        <authorList>
            <person name="Schwelm A."/>
            <person name="Fogelqvist J."/>
            <person name="Knaust A."/>
            <person name="Julke S."/>
            <person name="Lilja T."/>
            <person name="Dhandapani V."/>
            <person name="Bonilla-Rosso G."/>
            <person name="Karlsson M."/>
            <person name="Shevchenko A."/>
            <person name="Choi S.R."/>
            <person name="Kim H.G."/>
            <person name="Park J.Y."/>
            <person name="Lim Y.P."/>
            <person name="Ludwig-Muller J."/>
            <person name="Dixelius C."/>
        </authorList>
    </citation>
    <scope>NUCLEOTIDE SEQUENCE</scope>
    <source>
        <tissue evidence="3">Potato root galls</tissue>
    </source>
</reference>
<feature type="non-terminal residue" evidence="3">
    <location>
        <position position="1"/>
    </location>
</feature>
<dbReference type="AlphaFoldDB" id="A0A0H5QLP0"/>